<feature type="non-terminal residue" evidence="7">
    <location>
        <position position="161"/>
    </location>
</feature>
<sequence length="161" mass="18622">MINSQAFEQRQKLLEDIKKQLETIFSDENLPRNHTILREIAKNPEGWIDINIVLIYPNLQQLTEDYNIVAESLKESLLLVVSDDCSKLRRREKFPSLDELDSRTIVAQGFPTQASQKEIANLFLQFGEISDVILLLDYKSLKFNGNAKIVFKQIERAETLI</sequence>
<dbReference type="GO" id="GO:0005634">
    <property type="term" value="C:nucleus"/>
    <property type="evidence" value="ECO:0007669"/>
    <property type="project" value="UniProtKB-SubCell"/>
</dbReference>
<evidence type="ECO:0008006" key="9">
    <source>
        <dbReference type="Google" id="ProtNLM"/>
    </source>
</evidence>
<dbReference type="Gene3D" id="1.10.10.10">
    <property type="entry name" value="Winged helix-like DNA-binding domain superfamily/Winged helix DNA-binding domain"/>
    <property type="match status" value="1"/>
</dbReference>
<evidence type="ECO:0000256" key="1">
    <source>
        <dbReference type="ARBA" id="ARBA00004123"/>
    </source>
</evidence>
<dbReference type="InterPro" id="IPR002344">
    <property type="entry name" value="Lupus_La"/>
</dbReference>
<dbReference type="OrthoDB" id="439993at2759"/>
<dbReference type="SUPFAM" id="SSF46785">
    <property type="entry name" value="Winged helix' DNA-binding domain"/>
    <property type="match status" value="1"/>
</dbReference>
<reference evidence="7 8" key="1">
    <citation type="submission" date="2019-03" db="EMBL/GenBank/DDBJ databases">
        <title>Single cell metagenomics reveals metabolic interactions within the superorganism composed of flagellate Streblomastix strix and complex community of Bacteroidetes bacteria on its surface.</title>
        <authorList>
            <person name="Treitli S.C."/>
            <person name="Kolisko M."/>
            <person name="Husnik F."/>
            <person name="Keeling P."/>
            <person name="Hampl V."/>
        </authorList>
    </citation>
    <scope>NUCLEOTIDE SEQUENCE [LARGE SCALE GENOMIC DNA]</scope>
    <source>
        <strain evidence="7">ST1C</strain>
    </source>
</reference>
<comment type="subcellular location">
    <subcellularLocation>
        <location evidence="1">Nucleus</location>
    </subcellularLocation>
</comment>
<feature type="domain" description="RRM" evidence="5">
    <location>
        <begin position="103"/>
        <end position="161"/>
    </location>
</feature>
<dbReference type="InterPro" id="IPR035979">
    <property type="entry name" value="RBD_domain_sf"/>
</dbReference>
<gene>
    <name evidence="7" type="ORF">EZS28_050707</name>
</gene>
<evidence type="ECO:0000256" key="4">
    <source>
        <dbReference type="PROSITE-ProRule" id="PRU00332"/>
    </source>
</evidence>
<dbReference type="PANTHER" id="PTHR22792:SF140">
    <property type="entry name" value="ACHILLES, ISOFORM A"/>
    <property type="match status" value="1"/>
</dbReference>
<comment type="caution">
    <text evidence="7">The sequence shown here is derived from an EMBL/GenBank/DDBJ whole genome shotgun (WGS) entry which is preliminary data.</text>
</comment>
<keyword evidence="3" id="KW-0539">Nucleus</keyword>
<dbReference type="InterPro" id="IPR045180">
    <property type="entry name" value="La_dom_prot"/>
</dbReference>
<dbReference type="PROSITE" id="PS50102">
    <property type="entry name" value="RRM"/>
    <property type="match status" value="1"/>
</dbReference>
<proteinExistence type="predicted"/>
<feature type="domain" description="HTH La-type RNA-binding" evidence="6">
    <location>
        <begin position="7"/>
        <end position="98"/>
    </location>
</feature>
<evidence type="ECO:0000256" key="3">
    <source>
        <dbReference type="ARBA" id="ARBA00023242"/>
    </source>
</evidence>
<dbReference type="PRINTS" id="PR00302">
    <property type="entry name" value="LUPUSLA"/>
</dbReference>
<dbReference type="InterPro" id="IPR000504">
    <property type="entry name" value="RRM_dom"/>
</dbReference>
<evidence type="ECO:0000259" key="6">
    <source>
        <dbReference type="PROSITE" id="PS50961"/>
    </source>
</evidence>
<name>A0A5J4T5S8_9EUKA</name>
<dbReference type="Pfam" id="PF05383">
    <property type="entry name" value="La"/>
    <property type="match status" value="1"/>
</dbReference>
<dbReference type="SUPFAM" id="SSF54928">
    <property type="entry name" value="RNA-binding domain, RBD"/>
    <property type="match status" value="1"/>
</dbReference>
<dbReference type="InterPro" id="IPR036388">
    <property type="entry name" value="WH-like_DNA-bd_sf"/>
</dbReference>
<dbReference type="SMART" id="SM00715">
    <property type="entry name" value="LA"/>
    <property type="match status" value="1"/>
</dbReference>
<dbReference type="InterPro" id="IPR036390">
    <property type="entry name" value="WH_DNA-bd_sf"/>
</dbReference>
<dbReference type="Proteomes" id="UP000324800">
    <property type="component" value="Unassembled WGS sequence"/>
</dbReference>
<organism evidence="7 8">
    <name type="scientific">Streblomastix strix</name>
    <dbReference type="NCBI Taxonomy" id="222440"/>
    <lineage>
        <taxon>Eukaryota</taxon>
        <taxon>Metamonada</taxon>
        <taxon>Preaxostyla</taxon>
        <taxon>Oxymonadida</taxon>
        <taxon>Streblomastigidae</taxon>
        <taxon>Streblomastix</taxon>
    </lineage>
</organism>
<keyword evidence="2 4" id="KW-0694">RNA-binding</keyword>
<dbReference type="Gene3D" id="3.30.70.330">
    <property type="match status" value="1"/>
</dbReference>
<dbReference type="AlphaFoldDB" id="A0A5J4T5S8"/>
<dbReference type="InterPro" id="IPR006630">
    <property type="entry name" value="La_HTH"/>
</dbReference>
<dbReference type="PANTHER" id="PTHR22792">
    <property type="entry name" value="LUPUS LA PROTEIN-RELATED"/>
    <property type="match status" value="1"/>
</dbReference>
<evidence type="ECO:0000313" key="7">
    <source>
        <dbReference type="EMBL" id="KAA6353766.1"/>
    </source>
</evidence>
<dbReference type="GO" id="GO:1990904">
    <property type="term" value="C:ribonucleoprotein complex"/>
    <property type="evidence" value="ECO:0007669"/>
    <property type="project" value="InterPro"/>
</dbReference>
<protein>
    <recommendedName>
        <fullName evidence="9">RRM domain-containing protein</fullName>
    </recommendedName>
</protein>
<evidence type="ECO:0000313" key="8">
    <source>
        <dbReference type="Proteomes" id="UP000324800"/>
    </source>
</evidence>
<dbReference type="GO" id="GO:0006396">
    <property type="term" value="P:RNA processing"/>
    <property type="evidence" value="ECO:0007669"/>
    <property type="project" value="InterPro"/>
</dbReference>
<dbReference type="InterPro" id="IPR012677">
    <property type="entry name" value="Nucleotide-bd_a/b_plait_sf"/>
</dbReference>
<evidence type="ECO:0000256" key="2">
    <source>
        <dbReference type="ARBA" id="ARBA00022884"/>
    </source>
</evidence>
<evidence type="ECO:0000259" key="5">
    <source>
        <dbReference type="PROSITE" id="PS50102"/>
    </source>
</evidence>
<dbReference type="GO" id="GO:0003729">
    <property type="term" value="F:mRNA binding"/>
    <property type="evidence" value="ECO:0007669"/>
    <property type="project" value="TreeGrafter"/>
</dbReference>
<dbReference type="EMBL" id="SNRW01037481">
    <property type="protein sequence ID" value="KAA6353766.1"/>
    <property type="molecule type" value="Genomic_DNA"/>
</dbReference>
<dbReference type="PROSITE" id="PS50961">
    <property type="entry name" value="HTH_LA"/>
    <property type="match status" value="1"/>
</dbReference>
<accession>A0A5J4T5S8</accession>